<evidence type="ECO:0000259" key="3">
    <source>
        <dbReference type="PROSITE" id="PS52002"/>
    </source>
</evidence>
<dbReference type="InterPro" id="IPR047575">
    <property type="entry name" value="Sm"/>
</dbReference>
<keyword evidence="4" id="KW-1185">Reference proteome</keyword>
<dbReference type="RefSeq" id="XP_026501148.1">
    <property type="nucleotide sequence ID" value="XM_026645363.2"/>
</dbReference>
<dbReference type="InterPro" id="IPR039267">
    <property type="entry name" value="Lsm11"/>
</dbReference>
<evidence type="ECO:0000313" key="5">
    <source>
        <dbReference type="RefSeq" id="XP_026501148.1"/>
    </source>
</evidence>
<dbReference type="OMA" id="TWKRRKY"/>
<evidence type="ECO:0000256" key="1">
    <source>
        <dbReference type="SAM" id="Coils"/>
    </source>
</evidence>
<dbReference type="Proteomes" id="UP001652626">
    <property type="component" value="Chromosome 5"/>
</dbReference>
<accession>A0A8B8IVI1</accession>
<dbReference type="GeneID" id="113404466"/>
<evidence type="ECO:0000313" key="4">
    <source>
        <dbReference type="Proteomes" id="UP001652626"/>
    </source>
</evidence>
<feature type="compositionally biased region" description="Low complexity" evidence="2">
    <location>
        <begin position="1"/>
        <end position="16"/>
    </location>
</feature>
<dbReference type="InterPro" id="IPR001163">
    <property type="entry name" value="Sm_dom_euk/arc"/>
</dbReference>
<dbReference type="AlphaFoldDB" id="A0A8B8IVI1"/>
<proteinExistence type="predicted"/>
<dbReference type="Pfam" id="PF01423">
    <property type="entry name" value="LSM"/>
    <property type="match status" value="1"/>
</dbReference>
<feature type="region of interest" description="Disordered" evidence="2">
    <location>
        <begin position="1"/>
        <end position="32"/>
    </location>
</feature>
<keyword evidence="1" id="KW-0175">Coiled coil</keyword>
<dbReference type="GO" id="GO:0006398">
    <property type="term" value="P:mRNA 3'-end processing by stem-loop binding and cleavage"/>
    <property type="evidence" value="ECO:0007669"/>
    <property type="project" value="TreeGrafter"/>
</dbReference>
<dbReference type="CTD" id="134353"/>
<dbReference type="Gene3D" id="2.30.30.100">
    <property type="match status" value="1"/>
</dbReference>
<feature type="domain" description="Sm" evidence="3">
    <location>
        <begin position="122"/>
        <end position="239"/>
    </location>
</feature>
<dbReference type="PANTHER" id="PTHR21415:SF1">
    <property type="entry name" value="U7 SNRNA-ASSOCIATED SM-LIKE PROTEIN LSM11"/>
    <property type="match status" value="1"/>
</dbReference>
<feature type="coiled-coil region" evidence="1">
    <location>
        <begin position="64"/>
        <end position="92"/>
    </location>
</feature>
<dbReference type="InterPro" id="IPR010920">
    <property type="entry name" value="LSM_dom_sf"/>
</dbReference>
<sequence>MSSESSSESELSACSSKFDPSKALYAPKPKLPVENAPMYENLQQFEAALKYESLNTSSIISVGRHELFQKREEEKERKKKEQERLLEEKNKQRFAQYEGLVPTTRNRRNIKNVMTRIETMMGPLGALKECVDQRLRIKVITRNANGIRGVLHATLVAFDKQWNLAMTDVLEVWKRKAPSKRKIPASLGTPVPKGTAAAISPVPVITETPLGGGVWECTRHLPQIMVRGEHVVLVNIIER</sequence>
<reference evidence="5" key="1">
    <citation type="submission" date="2025-08" db="UniProtKB">
        <authorList>
            <consortium name="RefSeq"/>
        </authorList>
    </citation>
    <scope>IDENTIFICATION</scope>
    <source>
        <tissue evidence="5">Whole body</tissue>
    </source>
</reference>
<dbReference type="SMART" id="SM00651">
    <property type="entry name" value="Sm"/>
    <property type="match status" value="1"/>
</dbReference>
<dbReference type="PROSITE" id="PS52002">
    <property type="entry name" value="SM"/>
    <property type="match status" value="1"/>
</dbReference>
<organism evidence="4 5">
    <name type="scientific">Vanessa tameamea</name>
    <name type="common">Kamehameha butterfly</name>
    <dbReference type="NCBI Taxonomy" id="334116"/>
    <lineage>
        <taxon>Eukaryota</taxon>
        <taxon>Metazoa</taxon>
        <taxon>Ecdysozoa</taxon>
        <taxon>Arthropoda</taxon>
        <taxon>Hexapoda</taxon>
        <taxon>Insecta</taxon>
        <taxon>Pterygota</taxon>
        <taxon>Neoptera</taxon>
        <taxon>Endopterygota</taxon>
        <taxon>Lepidoptera</taxon>
        <taxon>Glossata</taxon>
        <taxon>Ditrysia</taxon>
        <taxon>Papilionoidea</taxon>
        <taxon>Nymphalidae</taxon>
        <taxon>Nymphalinae</taxon>
        <taxon>Vanessa</taxon>
    </lineage>
</organism>
<dbReference type="PANTHER" id="PTHR21415">
    <property type="entry name" value="U7 SNRNA-ASSOCIATED SM-LIKE PROTEIN LSM11"/>
    <property type="match status" value="1"/>
</dbReference>
<dbReference type="GO" id="GO:0071209">
    <property type="term" value="F:U7 snRNA binding"/>
    <property type="evidence" value="ECO:0007669"/>
    <property type="project" value="InterPro"/>
</dbReference>
<dbReference type="GO" id="GO:0005683">
    <property type="term" value="C:U7 snRNP"/>
    <property type="evidence" value="ECO:0007669"/>
    <property type="project" value="TreeGrafter"/>
</dbReference>
<gene>
    <name evidence="5" type="primary">LOC113404466</name>
</gene>
<protein>
    <submittedName>
        <fullName evidence="5">U7 snRNA-associated Sm-like protein LSm11</fullName>
    </submittedName>
</protein>
<dbReference type="SUPFAM" id="SSF50182">
    <property type="entry name" value="Sm-like ribonucleoproteins"/>
    <property type="match status" value="1"/>
</dbReference>
<name>A0A8B8IVI1_VANTA</name>
<evidence type="ECO:0000256" key="2">
    <source>
        <dbReference type="SAM" id="MobiDB-lite"/>
    </source>
</evidence>